<dbReference type="InterPro" id="IPR040079">
    <property type="entry name" value="Glutathione_S-Trfase"/>
</dbReference>
<evidence type="ECO:0000256" key="15">
    <source>
        <dbReference type="PROSITE-ProRule" id="PRU00047"/>
    </source>
</evidence>
<name>A0A9W4IB50_9EURO</name>
<sequence>MSQTSCLILHVLKPSPSSVIASILSTFNFNMSQPNITLYTTQTPNGIKISIALEELGLPYKVEKIDISKNTQKEEWFTKINPNGRIPALTDTFSDGQEIRLFESGSILEYLAEQYDTDHKISFPKGTREYYEMKSWLYFQNAGLGPMQGQANHFSRYAPERIEYGVNRYVNESRRLYGVLDKHLAESKSGYIVGDHVSIADISHWGWVAAAGWAGIDIEEFPNVKAWEELMAQRSGTEKGRHVPSPHTIKDLLKDKAAMDKQAAEARSWIQQAVMAWRNQGITGSNNIPLGRRRMGADGEEEGAPSSMPPSMGPDGPKRGRSPVRAEPALAADGTKRRKKRNRWGDQQENKAAGLMGLPTMIMANFTSEQLEAYTLHLRIEEISQKLRINDVVPSDGDRSPSPPPQYDNFGRRVNTREYRYRKRLEDERHKLVEKAIKTIPNYNPPSDYRRPTKTQEKVYVPVNDYPEINFIGLLIGPRGNTLKKMETESGAKIAIRGKGSVKEGKGRSDAAHGSNQEEDLHCLIMADTEEKVNKAKKLVHNVIETAASIPEGQNELKRNQLRELAALNGTLRDDENQACQNCGQIGHRKYDCPEQRNFTANIICRVCGNAGHMARDCPDRQRGSDWRNGPSADRQGPRGTGTGDAVDREMQQLMNELSGGGAPGEYEPRRIEAGPGGPPSGPAGYPDDRDAKPWQQRGPPPPQSDVAPWQQRREPRPRDDYGRGDYGSRDDYGSRGQGGPAPWAMQNQSRDYGYGSQGGYAPPGAAPSAPGAPPGAAPWQQPAPPGGQPAYGGYGGYAAYPPGMGAPGAAPPGMGAPPPPPGMAPAYYGASGSPPPPPPPGDAPPPPPPSDQPPPPPPPQ</sequence>
<dbReference type="OrthoDB" id="275371at2759"/>
<feature type="compositionally biased region" description="Pro residues" evidence="18">
    <location>
        <begin position="815"/>
        <end position="824"/>
    </location>
</feature>
<evidence type="ECO:0000256" key="5">
    <source>
        <dbReference type="ARBA" id="ARBA00022664"/>
    </source>
</evidence>
<dbReference type="FunFam" id="3.40.30.10:FF:000172">
    <property type="entry name" value="Glutathione S-transferase GstA"/>
    <property type="match status" value="1"/>
</dbReference>
<evidence type="ECO:0000256" key="14">
    <source>
        <dbReference type="ARBA" id="ARBA00053279"/>
    </source>
</evidence>
<evidence type="ECO:0000313" key="22">
    <source>
        <dbReference type="EMBL" id="CAG8248759.1"/>
    </source>
</evidence>
<dbReference type="GO" id="GO:0005829">
    <property type="term" value="C:cytosol"/>
    <property type="evidence" value="ECO:0007669"/>
    <property type="project" value="UniProtKB-ARBA"/>
</dbReference>
<dbReference type="Gene3D" id="4.10.60.10">
    <property type="entry name" value="Zinc finger, CCHC-type"/>
    <property type="match status" value="1"/>
</dbReference>
<comment type="function">
    <text evidence="14">Necessary for the splicing of pre-mRNA. Has a role in the recognition of the branch site (5'-UACUAAC-3'), the pyrimidine tract and the 3'-splice site at the 3'-end of introns.</text>
</comment>
<dbReference type="InterPro" id="IPR004087">
    <property type="entry name" value="KH_dom"/>
</dbReference>
<comment type="similarity">
    <text evidence="3">Belongs to the BBP/SF1 family.</text>
</comment>
<dbReference type="EMBL" id="CAJVPG010000022">
    <property type="protein sequence ID" value="CAG8248759.1"/>
    <property type="molecule type" value="Genomic_DNA"/>
</dbReference>
<gene>
    <name evidence="22" type="ORF">PSALAMII_LOCUS667</name>
</gene>
<feature type="domain" description="GST C-terminal" evidence="21">
    <location>
        <begin position="126"/>
        <end position="252"/>
    </location>
</feature>
<dbReference type="SUPFAM" id="SSF54791">
    <property type="entry name" value="Eukaryotic type KH-domain (KH-domain type I)"/>
    <property type="match status" value="1"/>
</dbReference>
<feature type="region of interest" description="Disordered" evidence="18">
    <location>
        <begin position="392"/>
        <end position="411"/>
    </location>
</feature>
<evidence type="ECO:0000259" key="20">
    <source>
        <dbReference type="PROSITE" id="PS50404"/>
    </source>
</evidence>
<keyword evidence="8" id="KW-0677">Repeat</keyword>
<dbReference type="PROSITE" id="PS50404">
    <property type="entry name" value="GST_NTER"/>
    <property type="match status" value="1"/>
</dbReference>
<evidence type="ECO:0000259" key="19">
    <source>
        <dbReference type="PROSITE" id="PS50158"/>
    </source>
</evidence>
<keyword evidence="5" id="KW-0507">mRNA processing</keyword>
<dbReference type="Gene3D" id="3.30.1370.10">
    <property type="entry name" value="K Homology domain, type 1"/>
    <property type="match status" value="1"/>
</dbReference>
<dbReference type="Pfam" id="PF02798">
    <property type="entry name" value="GST_N"/>
    <property type="match status" value="1"/>
</dbReference>
<evidence type="ECO:0000256" key="9">
    <source>
        <dbReference type="ARBA" id="ARBA00022771"/>
    </source>
</evidence>
<evidence type="ECO:0000256" key="18">
    <source>
        <dbReference type="SAM" id="MobiDB-lite"/>
    </source>
</evidence>
<evidence type="ECO:0000259" key="21">
    <source>
        <dbReference type="PROSITE" id="PS50405"/>
    </source>
</evidence>
<dbReference type="InterPro" id="IPR036249">
    <property type="entry name" value="Thioredoxin-like_sf"/>
</dbReference>
<evidence type="ECO:0000256" key="17">
    <source>
        <dbReference type="SAM" id="Coils"/>
    </source>
</evidence>
<dbReference type="InterPro" id="IPR036612">
    <property type="entry name" value="KH_dom_type_1_sf"/>
</dbReference>
<evidence type="ECO:0000256" key="4">
    <source>
        <dbReference type="ARBA" id="ARBA00017984"/>
    </source>
</evidence>
<accession>A0A9W4IB50</accession>
<comment type="caution">
    <text evidence="22">The sequence shown here is derived from an EMBL/GenBank/DDBJ whole genome shotgun (WGS) entry which is preliminary data.</text>
</comment>
<dbReference type="InterPro" id="IPR036282">
    <property type="entry name" value="Glutathione-S-Trfase_C_sf"/>
</dbReference>
<evidence type="ECO:0000256" key="3">
    <source>
        <dbReference type="ARBA" id="ARBA00010382"/>
    </source>
</evidence>
<dbReference type="Proteomes" id="UP001152649">
    <property type="component" value="Unassembled WGS sequence"/>
</dbReference>
<evidence type="ECO:0000256" key="7">
    <source>
        <dbReference type="ARBA" id="ARBA00022728"/>
    </source>
</evidence>
<dbReference type="InterPro" id="IPR001878">
    <property type="entry name" value="Znf_CCHC"/>
</dbReference>
<feature type="compositionally biased region" description="Pro residues" evidence="18">
    <location>
        <begin position="771"/>
        <end position="788"/>
    </location>
</feature>
<dbReference type="CDD" id="cd10291">
    <property type="entry name" value="GST_C_YfcG_like"/>
    <property type="match status" value="1"/>
</dbReference>
<dbReference type="InterPro" id="IPR010987">
    <property type="entry name" value="Glutathione-S-Trfase_C-like"/>
</dbReference>
<dbReference type="InterPro" id="IPR004046">
    <property type="entry name" value="GST_C"/>
</dbReference>
<feature type="domain" description="CCHC-type" evidence="19">
    <location>
        <begin position="605"/>
        <end position="620"/>
    </location>
</feature>
<dbReference type="PROSITE" id="PS50405">
    <property type="entry name" value="GST_CTER"/>
    <property type="match status" value="1"/>
</dbReference>
<dbReference type="InterPro" id="IPR004045">
    <property type="entry name" value="Glutathione_S-Trfase_N"/>
</dbReference>
<feature type="domain" description="CCHC-type" evidence="19">
    <location>
        <begin position="580"/>
        <end position="595"/>
    </location>
</feature>
<dbReference type="AlphaFoldDB" id="A0A9W4IB50"/>
<dbReference type="SMART" id="SM00322">
    <property type="entry name" value="KH"/>
    <property type="match status" value="1"/>
</dbReference>
<keyword evidence="9 15" id="KW-0863">Zinc-finger</keyword>
<reference evidence="22" key="1">
    <citation type="submission" date="2021-07" db="EMBL/GenBank/DDBJ databases">
        <authorList>
            <person name="Branca A.L. A."/>
        </authorList>
    </citation>
    <scope>NUCLEOTIDE SEQUENCE</scope>
</reference>
<organism evidence="22 23">
    <name type="scientific">Penicillium salamii</name>
    <dbReference type="NCBI Taxonomy" id="1612424"/>
    <lineage>
        <taxon>Eukaryota</taxon>
        <taxon>Fungi</taxon>
        <taxon>Dikarya</taxon>
        <taxon>Ascomycota</taxon>
        <taxon>Pezizomycotina</taxon>
        <taxon>Eurotiomycetes</taxon>
        <taxon>Eurotiomycetidae</taxon>
        <taxon>Eurotiales</taxon>
        <taxon>Aspergillaceae</taxon>
        <taxon>Penicillium</taxon>
    </lineage>
</organism>
<dbReference type="InterPro" id="IPR047086">
    <property type="entry name" value="SF1-HH_sf"/>
</dbReference>
<comment type="subcellular location">
    <subcellularLocation>
        <location evidence="1">Nucleus</location>
    </subcellularLocation>
</comment>
<dbReference type="Pfam" id="PF16275">
    <property type="entry name" value="SF1-HH"/>
    <property type="match status" value="1"/>
</dbReference>
<evidence type="ECO:0000256" key="12">
    <source>
        <dbReference type="ARBA" id="ARBA00023187"/>
    </source>
</evidence>
<dbReference type="SUPFAM" id="SSF57756">
    <property type="entry name" value="Retrovirus zinc finger-like domains"/>
    <property type="match status" value="1"/>
</dbReference>
<evidence type="ECO:0000256" key="8">
    <source>
        <dbReference type="ARBA" id="ARBA00022737"/>
    </source>
</evidence>
<evidence type="ECO:0000256" key="13">
    <source>
        <dbReference type="ARBA" id="ARBA00023242"/>
    </source>
</evidence>
<keyword evidence="11 16" id="KW-0694">RNA-binding</keyword>
<keyword evidence="10" id="KW-0862">Zinc</keyword>
<keyword evidence="17" id="KW-0175">Coiled coil</keyword>
<evidence type="ECO:0000256" key="1">
    <source>
        <dbReference type="ARBA" id="ARBA00004123"/>
    </source>
</evidence>
<dbReference type="CDD" id="cd03048">
    <property type="entry name" value="GST_N_Ure2p_like"/>
    <property type="match status" value="1"/>
</dbReference>
<feature type="compositionally biased region" description="Low complexity" evidence="18">
    <location>
        <begin position="760"/>
        <end position="770"/>
    </location>
</feature>
<proteinExistence type="inferred from homology"/>
<dbReference type="Pfam" id="PF00043">
    <property type="entry name" value="GST_C"/>
    <property type="match status" value="1"/>
</dbReference>
<feature type="compositionally biased region" description="Pro residues" evidence="18">
    <location>
        <begin position="834"/>
        <end position="861"/>
    </location>
</feature>
<comment type="similarity">
    <text evidence="2">Belongs to the GST superfamily.</text>
</comment>
<keyword evidence="6" id="KW-0479">Metal-binding</keyword>
<dbReference type="FunFam" id="4.10.60.10:FF:000030">
    <property type="entry name" value="Branchpoint-bridging protein"/>
    <property type="match status" value="1"/>
</dbReference>
<dbReference type="FunFam" id="3.30.1370.10:FF:000024">
    <property type="entry name" value="Branchpoint-bridging protein-like protein"/>
    <property type="match status" value="1"/>
</dbReference>
<keyword evidence="7" id="KW-0747">Spliceosome</keyword>
<dbReference type="SFLD" id="SFLDG01151">
    <property type="entry name" value="Main.2:_Nu-like"/>
    <property type="match status" value="1"/>
</dbReference>
<feature type="domain" description="GST N-terminal" evidence="20">
    <location>
        <begin position="33"/>
        <end position="119"/>
    </location>
</feature>
<keyword evidence="12" id="KW-0508">mRNA splicing</keyword>
<feature type="coiled-coil region" evidence="17">
    <location>
        <begin position="526"/>
        <end position="578"/>
    </location>
</feature>
<keyword evidence="23" id="KW-1185">Reference proteome</keyword>
<evidence type="ECO:0000256" key="16">
    <source>
        <dbReference type="PROSITE-ProRule" id="PRU00117"/>
    </source>
</evidence>
<feature type="compositionally biased region" description="Low complexity" evidence="18">
    <location>
        <begin position="798"/>
        <end position="814"/>
    </location>
</feature>
<dbReference type="Gene3D" id="1.20.1050.10">
    <property type="match status" value="1"/>
</dbReference>
<dbReference type="GO" id="GO:0000243">
    <property type="term" value="C:commitment complex"/>
    <property type="evidence" value="ECO:0007669"/>
    <property type="project" value="UniProtKB-ARBA"/>
</dbReference>
<dbReference type="SUPFAM" id="SSF47616">
    <property type="entry name" value="GST C-terminal domain-like"/>
    <property type="match status" value="1"/>
</dbReference>
<dbReference type="Gene3D" id="3.40.30.10">
    <property type="entry name" value="Glutaredoxin"/>
    <property type="match status" value="1"/>
</dbReference>
<dbReference type="InterPro" id="IPR036875">
    <property type="entry name" value="Znf_CCHC_sf"/>
</dbReference>
<dbReference type="PANTHER" id="PTHR44051:SF8">
    <property type="entry name" value="GLUTATHIONE S-TRANSFERASE GSTA"/>
    <property type="match status" value="1"/>
</dbReference>
<dbReference type="Pfam" id="PF00098">
    <property type="entry name" value="zf-CCHC"/>
    <property type="match status" value="2"/>
</dbReference>
<dbReference type="SMART" id="SM00343">
    <property type="entry name" value="ZnF_C2HC"/>
    <property type="match status" value="2"/>
</dbReference>
<dbReference type="GO" id="GO:0003723">
    <property type="term" value="F:RNA binding"/>
    <property type="evidence" value="ECO:0007669"/>
    <property type="project" value="UniProtKB-UniRule"/>
</dbReference>
<dbReference type="Pfam" id="PF22675">
    <property type="entry name" value="KH-I_KHDC4-BBP"/>
    <property type="match status" value="1"/>
</dbReference>
<dbReference type="SFLD" id="SFLDS00019">
    <property type="entry name" value="Glutathione_Transferase_(cytos"/>
    <property type="match status" value="1"/>
</dbReference>
<keyword evidence="13" id="KW-0539">Nucleus</keyword>
<dbReference type="GO" id="GO:0000398">
    <property type="term" value="P:mRNA splicing, via spliceosome"/>
    <property type="evidence" value="ECO:0007669"/>
    <property type="project" value="UniProtKB-ARBA"/>
</dbReference>
<dbReference type="GO" id="GO:0008270">
    <property type="term" value="F:zinc ion binding"/>
    <property type="evidence" value="ECO:0007669"/>
    <property type="project" value="UniProtKB-KW"/>
</dbReference>
<dbReference type="InterPro" id="IPR032570">
    <property type="entry name" value="SF1-HH"/>
</dbReference>
<evidence type="ECO:0000256" key="2">
    <source>
        <dbReference type="ARBA" id="ARBA00007409"/>
    </source>
</evidence>
<feature type="region of interest" description="Disordered" evidence="18">
    <location>
        <begin position="619"/>
        <end position="861"/>
    </location>
</feature>
<dbReference type="SFLD" id="SFLDG00358">
    <property type="entry name" value="Main_(cytGST)"/>
    <property type="match status" value="1"/>
</dbReference>
<evidence type="ECO:0000313" key="23">
    <source>
        <dbReference type="Proteomes" id="UP001152649"/>
    </source>
</evidence>
<protein>
    <recommendedName>
        <fullName evidence="4">Branchpoint-bridging protein</fullName>
    </recommendedName>
</protein>
<feature type="region of interest" description="Disordered" evidence="18">
    <location>
        <begin position="285"/>
        <end position="352"/>
    </location>
</feature>
<dbReference type="PROSITE" id="PS50158">
    <property type="entry name" value="ZF_CCHC"/>
    <property type="match status" value="2"/>
</dbReference>
<dbReference type="InterPro" id="IPR055256">
    <property type="entry name" value="KH_1_KHDC4/BBP-like"/>
</dbReference>
<dbReference type="PROSITE" id="PS50084">
    <property type="entry name" value="KH_TYPE_1"/>
    <property type="match status" value="1"/>
</dbReference>
<dbReference type="PANTHER" id="PTHR44051">
    <property type="entry name" value="GLUTATHIONE S-TRANSFERASE-RELATED"/>
    <property type="match status" value="1"/>
</dbReference>
<dbReference type="CDD" id="cd02395">
    <property type="entry name" value="KH-I_BBP"/>
    <property type="match status" value="1"/>
</dbReference>
<evidence type="ECO:0000256" key="6">
    <source>
        <dbReference type="ARBA" id="ARBA00022723"/>
    </source>
</evidence>
<feature type="compositionally biased region" description="Basic and acidic residues" evidence="18">
    <location>
        <begin position="712"/>
        <end position="734"/>
    </location>
</feature>
<evidence type="ECO:0000256" key="11">
    <source>
        <dbReference type="ARBA" id="ARBA00022884"/>
    </source>
</evidence>
<dbReference type="SUPFAM" id="SSF52833">
    <property type="entry name" value="Thioredoxin-like"/>
    <property type="match status" value="1"/>
</dbReference>
<dbReference type="Gene3D" id="6.10.140.1790">
    <property type="match status" value="1"/>
</dbReference>
<evidence type="ECO:0000256" key="10">
    <source>
        <dbReference type="ARBA" id="ARBA00022833"/>
    </source>
</evidence>